<name>A0A7V7VVT3_9HYPH</name>
<organism evidence="2 3">
    <name type="scientific">Brucella tritici</name>
    <dbReference type="NCBI Taxonomy" id="94626"/>
    <lineage>
        <taxon>Bacteria</taxon>
        <taxon>Pseudomonadati</taxon>
        <taxon>Pseudomonadota</taxon>
        <taxon>Alphaproteobacteria</taxon>
        <taxon>Hyphomicrobiales</taxon>
        <taxon>Brucellaceae</taxon>
        <taxon>Brucella/Ochrobactrum group</taxon>
        <taxon>Brucella</taxon>
    </lineage>
</organism>
<gene>
    <name evidence="2" type="ORF">F9K94_06210</name>
</gene>
<proteinExistence type="predicted"/>
<evidence type="ECO:0000259" key="1">
    <source>
        <dbReference type="Pfam" id="PF06048"/>
    </source>
</evidence>
<dbReference type="Pfam" id="PF06048">
    <property type="entry name" value="DUF927"/>
    <property type="match status" value="1"/>
</dbReference>
<comment type="caution">
    <text evidence="2">The sequence shown here is derived from an EMBL/GenBank/DDBJ whole genome shotgun (WGS) entry which is preliminary data.</text>
</comment>
<dbReference type="InterPro" id="IPR009270">
    <property type="entry name" value="DUF927"/>
</dbReference>
<feature type="domain" description="DUF927" evidence="1">
    <location>
        <begin position="72"/>
        <end position="265"/>
    </location>
</feature>
<protein>
    <submittedName>
        <fullName evidence="2">DUF927 domain-containing protein</fullName>
    </submittedName>
</protein>
<reference evidence="2 3" key="1">
    <citation type="submission" date="2019-09" db="EMBL/GenBank/DDBJ databases">
        <title>Taxonomic organization of the family Brucellaceae based on a phylogenomic approach.</title>
        <authorList>
            <person name="Leclercq S."/>
            <person name="Cloeckaert A."/>
            <person name="Zygmunt M.S."/>
        </authorList>
    </citation>
    <scope>NUCLEOTIDE SEQUENCE [LARGE SCALE GENOMIC DNA]</scope>
    <source>
        <strain evidence="2 3">TA93</strain>
    </source>
</reference>
<evidence type="ECO:0000313" key="2">
    <source>
        <dbReference type="EMBL" id="KAB2657812.1"/>
    </source>
</evidence>
<dbReference type="AlphaFoldDB" id="A0A7V7VVT3"/>
<evidence type="ECO:0000313" key="3">
    <source>
        <dbReference type="Proteomes" id="UP000460650"/>
    </source>
</evidence>
<sequence length="610" mass="68527">MLGVGNGPYTMPMKRVVFSHTQSNYNTHIAVFSPVHPCTRARHRKAGLFRLGARVHNLQDIKMNLENAGNELKIVRQEIYEDTGNIMVTIEHPTSSHEGFKQTRVERGLLSNIQKLKSVLTNKGLPHIKNFGSQVERMLQQKDSETVTIVKKASWRPDGFICRYGFFPTGQNADAKAVQQVRFDPDNKLNHGASARGKTSEYWAGLKEPLKYSRYLRLSLVAALAPPLAAFLGREGGVSFNISGESSRGKTLALRVNLSTVTNPSESALINPDNSDVFSTSNQSAFSGICTPFADLKLIQGDETEVFKKLRLLTFNNNDGATRHTVLSTSSTSPLYSIQLFSSEETLKDMFKSPKLKFENGNMVRLIDLPLPDNEKGIFDLLKDEDGIGAISLFNQVKETIEKNYGRLFPRWIKSLSQQKREEVAAAVRKTEEAFLANVGNHPKLKGREMLPQNLRVAEHFAFLAATARMAHRHKLLPGDYYQTMKNLCSVAICNMSQPNSEIVTKLNAFLDFAMDHKKFPLVTKGSPVSQSEVQHGFRRDENGRACLFVYPKAMDRYARINSDEYRCILNELSQRGAYKKPAGDAYTQTVLQAGLDKQRMLKFKLDKLK</sequence>
<dbReference type="Proteomes" id="UP000460650">
    <property type="component" value="Unassembled WGS sequence"/>
</dbReference>
<dbReference type="EMBL" id="WBVY01000002">
    <property type="protein sequence ID" value="KAB2657812.1"/>
    <property type="molecule type" value="Genomic_DNA"/>
</dbReference>
<accession>A0A7V7VVT3</accession>